<keyword evidence="3 7" id="KW-0489">Methyltransferase</keyword>
<dbReference type="PANTHER" id="PTHR43182">
    <property type="entry name" value="COBALT-PRECORRIN-6B C(15)-METHYLTRANSFERASE (DECARBOXYLATING)"/>
    <property type="match status" value="1"/>
</dbReference>
<keyword evidence="8" id="KW-1185">Reference proteome</keyword>
<evidence type="ECO:0000313" key="7">
    <source>
        <dbReference type="EMBL" id="RDV11343.1"/>
    </source>
</evidence>
<dbReference type="EMBL" id="QRGR01000043">
    <property type="protein sequence ID" value="RDV11343.1"/>
    <property type="molecule type" value="Genomic_DNA"/>
</dbReference>
<dbReference type="OrthoDB" id="9780707at2"/>
<dbReference type="InterPro" id="IPR012818">
    <property type="entry name" value="CbiE"/>
</dbReference>
<evidence type="ECO:0000313" key="8">
    <source>
        <dbReference type="Proteomes" id="UP000256708"/>
    </source>
</evidence>
<evidence type="ECO:0000256" key="2">
    <source>
        <dbReference type="ARBA" id="ARBA00022573"/>
    </source>
</evidence>
<dbReference type="InterPro" id="IPR050714">
    <property type="entry name" value="Cobalamin_biosynth_MTase"/>
</dbReference>
<dbReference type="Gene3D" id="3.40.50.150">
    <property type="entry name" value="Vaccinia Virus protein VP39"/>
    <property type="match status" value="1"/>
</dbReference>
<comment type="caution">
    <text evidence="7">The sequence shown here is derived from an EMBL/GenBank/DDBJ whole genome shotgun (WGS) entry which is preliminary data.</text>
</comment>
<dbReference type="InterPro" id="IPR000878">
    <property type="entry name" value="4pyrrol_Mease"/>
</dbReference>
<evidence type="ECO:0000256" key="1">
    <source>
        <dbReference type="ARBA" id="ARBA00004953"/>
    </source>
</evidence>
<accession>A0A3D8L1W0</accession>
<dbReference type="CDD" id="cd02440">
    <property type="entry name" value="AdoMet_MTases"/>
    <property type="match status" value="1"/>
</dbReference>
<dbReference type="Proteomes" id="UP000256708">
    <property type="component" value="Unassembled WGS sequence"/>
</dbReference>
<comment type="pathway">
    <text evidence="1">Cofactor biosynthesis; adenosylcobalamin biosynthesis.</text>
</comment>
<dbReference type="InterPro" id="IPR029063">
    <property type="entry name" value="SAM-dependent_MTases_sf"/>
</dbReference>
<dbReference type="AlphaFoldDB" id="A0A3D8L1W0"/>
<dbReference type="GO" id="GO:0009236">
    <property type="term" value="P:cobalamin biosynthetic process"/>
    <property type="evidence" value="ECO:0007669"/>
    <property type="project" value="UniProtKB-UniPathway"/>
</dbReference>
<feature type="domain" description="Tetrapyrrole methylase" evidence="6">
    <location>
        <begin position="57"/>
        <end position="190"/>
    </location>
</feature>
<dbReference type="NCBIfam" id="TIGR02467">
    <property type="entry name" value="CbiE"/>
    <property type="match status" value="1"/>
</dbReference>
<evidence type="ECO:0000256" key="4">
    <source>
        <dbReference type="ARBA" id="ARBA00022679"/>
    </source>
</evidence>
<dbReference type="SUPFAM" id="SSF53790">
    <property type="entry name" value="Tetrapyrrole methylase"/>
    <property type="match status" value="1"/>
</dbReference>
<reference evidence="8" key="1">
    <citation type="submission" date="2018-08" db="EMBL/GenBank/DDBJ databases">
        <authorList>
            <person name="Liu Z.-W."/>
            <person name="Du Z.-J."/>
        </authorList>
    </citation>
    <scope>NUCLEOTIDE SEQUENCE [LARGE SCALE GENOMIC DNA]</scope>
    <source>
        <strain evidence="8">H4X</strain>
    </source>
</reference>
<dbReference type="InterPro" id="IPR014777">
    <property type="entry name" value="4pyrrole_Mease_sub1"/>
</dbReference>
<dbReference type="UniPathway" id="UPA00148"/>
<dbReference type="CDD" id="cd11644">
    <property type="entry name" value="Precorrin-6Y-MT"/>
    <property type="match status" value="1"/>
</dbReference>
<gene>
    <name evidence="7" type="primary">cbiE</name>
    <name evidence="7" type="ORF">DXT99_24900</name>
</gene>
<evidence type="ECO:0000256" key="3">
    <source>
        <dbReference type="ARBA" id="ARBA00022603"/>
    </source>
</evidence>
<keyword evidence="4 7" id="KW-0808">Transferase</keyword>
<dbReference type="InterPro" id="IPR006365">
    <property type="entry name" value="Cbl_synth_CobL"/>
</dbReference>
<dbReference type="GO" id="GO:0008276">
    <property type="term" value="F:protein methyltransferase activity"/>
    <property type="evidence" value="ECO:0007669"/>
    <property type="project" value="InterPro"/>
</dbReference>
<dbReference type="PIRSF" id="PIRSF036428">
    <property type="entry name" value="CobL"/>
    <property type="match status" value="1"/>
</dbReference>
<dbReference type="InterPro" id="IPR014008">
    <property type="entry name" value="Cbl_synth_MTase_CbiT"/>
</dbReference>
<evidence type="ECO:0000259" key="6">
    <source>
        <dbReference type="Pfam" id="PF00590"/>
    </source>
</evidence>
<dbReference type="RefSeq" id="WP_115568306.1">
    <property type="nucleotide sequence ID" value="NZ_QRGR01000043.1"/>
</dbReference>
<organism evidence="7 8">
    <name type="scientific">Pontibacter diazotrophicus</name>
    <dbReference type="NCBI Taxonomy" id="1400979"/>
    <lineage>
        <taxon>Bacteria</taxon>
        <taxon>Pseudomonadati</taxon>
        <taxon>Bacteroidota</taxon>
        <taxon>Cytophagia</taxon>
        <taxon>Cytophagales</taxon>
        <taxon>Hymenobacteraceae</taxon>
        <taxon>Pontibacter</taxon>
    </lineage>
</organism>
<name>A0A3D8L1W0_9BACT</name>
<keyword evidence="5" id="KW-0949">S-adenosyl-L-methionine</keyword>
<dbReference type="InterPro" id="IPR035996">
    <property type="entry name" value="4pyrrol_Methylase_sf"/>
</dbReference>
<evidence type="ECO:0000256" key="5">
    <source>
        <dbReference type="ARBA" id="ARBA00022691"/>
    </source>
</evidence>
<protein>
    <submittedName>
        <fullName evidence="7">Precorrin-6y C5,15-methyltransferase (Decarboxylating) subunit CbiE</fullName>
    </submittedName>
</protein>
<proteinExistence type="predicted"/>
<dbReference type="GO" id="GO:0032259">
    <property type="term" value="P:methylation"/>
    <property type="evidence" value="ECO:0007669"/>
    <property type="project" value="UniProtKB-KW"/>
</dbReference>
<sequence length="394" mass="43991">MNFHVIGIGNREFSLSQHLQDLISKGTLFSGGERHHALVKHLLPAEHQWIMIKAPLEAVFESYVKARQPVVVFASGDPFFYGFSNTLRNKFPAASIQTYPYFNSIQLLASRASISSNDLRTVSVHGRSWHALDEAVLKQDALIGVLTDQAHSPAAIAERMLGYGYSNYTMYVGEDLEGEQELVRHLPLEHAAREAFHILNCVILKKEIHRMIPFGIPDHLFEGLEGRPNMITKMPVRLCSLHALELDNKNVLWDIGFCTGSLSIEAKIRFPHLAVHAFEKRTECLQIMKQNQHKLGAMGITSYIGDIFEEDLSQPAAPDAVFVGGHGGRLEELLQKLNNYVVPGGNIVINAVQESSVSEFTATAKTLGWKLEEPLKLKVNSHNDITIMKAVKHT</sequence>
<dbReference type="Gene3D" id="3.40.1010.10">
    <property type="entry name" value="Cobalt-precorrin-4 Transmethylase, Domain 1"/>
    <property type="match status" value="1"/>
</dbReference>
<dbReference type="Pfam" id="PF00590">
    <property type="entry name" value="TP_methylase"/>
    <property type="match status" value="1"/>
</dbReference>
<dbReference type="SUPFAM" id="SSF53335">
    <property type="entry name" value="S-adenosyl-L-methionine-dependent methyltransferases"/>
    <property type="match status" value="1"/>
</dbReference>
<dbReference type="PANTHER" id="PTHR43182:SF1">
    <property type="entry name" value="COBALT-PRECORRIN-7 C(5)-METHYLTRANSFERASE"/>
    <property type="match status" value="1"/>
</dbReference>
<keyword evidence="2" id="KW-0169">Cobalamin biosynthesis</keyword>
<dbReference type="NCBIfam" id="TIGR02469">
    <property type="entry name" value="CbiT"/>
    <property type="match status" value="1"/>
</dbReference>